<comment type="subcellular location">
    <subcellularLocation>
        <location evidence="1">Membrane</location>
        <topology evidence="1">Multi-pass membrane protein</topology>
    </subcellularLocation>
</comment>
<organism evidence="10 11">
    <name type="scientific">Cryptolaemus montrouzieri</name>
    <dbReference type="NCBI Taxonomy" id="559131"/>
    <lineage>
        <taxon>Eukaryota</taxon>
        <taxon>Metazoa</taxon>
        <taxon>Ecdysozoa</taxon>
        <taxon>Arthropoda</taxon>
        <taxon>Hexapoda</taxon>
        <taxon>Insecta</taxon>
        <taxon>Pterygota</taxon>
        <taxon>Neoptera</taxon>
        <taxon>Endopterygota</taxon>
        <taxon>Coleoptera</taxon>
        <taxon>Polyphaga</taxon>
        <taxon>Cucujiformia</taxon>
        <taxon>Coccinelloidea</taxon>
        <taxon>Coccinellidae</taxon>
        <taxon>Scymninae</taxon>
        <taxon>Scymnini</taxon>
        <taxon>Cryptolaemus</taxon>
    </lineage>
</organism>
<comment type="similarity">
    <text evidence="2">Belongs to the prominin family.</text>
</comment>
<feature type="transmembrane region" description="Helical" evidence="9">
    <location>
        <begin position="825"/>
        <end position="848"/>
    </location>
</feature>
<keyword evidence="11" id="KW-1185">Reference proteome</keyword>
<evidence type="ECO:0000313" key="10">
    <source>
        <dbReference type="EMBL" id="KAL3272933.1"/>
    </source>
</evidence>
<feature type="transmembrane region" description="Helical" evidence="9">
    <location>
        <begin position="183"/>
        <end position="206"/>
    </location>
</feature>
<evidence type="ECO:0000256" key="4">
    <source>
        <dbReference type="ARBA" id="ARBA00022989"/>
    </source>
</evidence>
<dbReference type="InterPro" id="IPR008795">
    <property type="entry name" value="Prominin"/>
</dbReference>
<gene>
    <name evidence="10" type="ORF">HHI36_014392</name>
</gene>
<keyword evidence="6" id="KW-0325">Glycoprotein</keyword>
<dbReference type="GO" id="GO:0016020">
    <property type="term" value="C:membrane"/>
    <property type="evidence" value="ECO:0007669"/>
    <property type="project" value="UniProtKB-SubCell"/>
</dbReference>
<evidence type="ECO:0000256" key="7">
    <source>
        <dbReference type="SAM" id="Coils"/>
    </source>
</evidence>
<evidence type="ECO:0000313" key="11">
    <source>
        <dbReference type="Proteomes" id="UP001516400"/>
    </source>
</evidence>
<feature type="coiled-coil region" evidence="7">
    <location>
        <begin position="684"/>
        <end position="711"/>
    </location>
</feature>
<keyword evidence="7" id="KW-0175">Coiled coil</keyword>
<evidence type="ECO:0000256" key="8">
    <source>
        <dbReference type="SAM" id="MobiDB-lite"/>
    </source>
</evidence>
<feature type="transmembrane region" description="Helical" evidence="9">
    <location>
        <begin position="463"/>
        <end position="487"/>
    </location>
</feature>
<dbReference type="AlphaFoldDB" id="A0ABD2N2V8"/>
<dbReference type="PANTHER" id="PTHR22730:SF1">
    <property type="entry name" value="PROMININ-LIKE PROTEIN"/>
    <property type="match status" value="1"/>
</dbReference>
<name>A0ABD2N2V8_9CUCU</name>
<reference evidence="10 11" key="1">
    <citation type="journal article" date="2021" name="BMC Biol.">
        <title>Horizontally acquired antibacterial genes associated with adaptive radiation of ladybird beetles.</title>
        <authorList>
            <person name="Li H.S."/>
            <person name="Tang X.F."/>
            <person name="Huang Y.H."/>
            <person name="Xu Z.Y."/>
            <person name="Chen M.L."/>
            <person name="Du X.Y."/>
            <person name="Qiu B.Y."/>
            <person name="Chen P.T."/>
            <person name="Zhang W."/>
            <person name="Slipinski A."/>
            <person name="Escalona H.E."/>
            <person name="Waterhouse R.M."/>
            <person name="Zwick A."/>
            <person name="Pang H."/>
        </authorList>
    </citation>
    <scope>NUCLEOTIDE SEQUENCE [LARGE SCALE GENOMIC DNA]</scope>
    <source>
        <strain evidence="10">SYSU2018</strain>
    </source>
</reference>
<keyword evidence="5 9" id="KW-0472">Membrane</keyword>
<evidence type="ECO:0000256" key="2">
    <source>
        <dbReference type="ARBA" id="ARBA00006058"/>
    </source>
</evidence>
<keyword evidence="3 9" id="KW-0812">Transmembrane</keyword>
<feature type="transmembrane region" description="Helical" evidence="9">
    <location>
        <begin position="15"/>
        <end position="34"/>
    </location>
</feature>
<evidence type="ECO:0000256" key="5">
    <source>
        <dbReference type="ARBA" id="ARBA00023136"/>
    </source>
</evidence>
<keyword evidence="4 9" id="KW-1133">Transmembrane helix</keyword>
<dbReference type="EMBL" id="JABFTP020000062">
    <property type="protein sequence ID" value="KAL3272933.1"/>
    <property type="molecule type" value="Genomic_DNA"/>
</dbReference>
<proteinExistence type="inferred from homology"/>
<evidence type="ECO:0000256" key="6">
    <source>
        <dbReference type="ARBA" id="ARBA00023180"/>
    </source>
</evidence>
<protein>
    <recommendedName>
        <fullName evidence="12">Prominin-like protein</fullName>
    </recommendedName>
</protein>
<sequence>MGTDTKMKSSCGGSIKLYCSFICLVLYLAVAVSASDNKETFIKHLNKIGENLDKALSTAIDVNNINYTSLYVNVTYKSNAKYNPRGLGELYNITRAFMKLILKEAIPKHIFSVKNNEVQVELNDHWLDLFLQYSFIILICFVVVLLGSIMPVCGVFFCCCRCCGKCGARSRPYDKKHDLCRRFYLATLLIVCGTLLLFGVVCAFVTNQRLEDGIQNLPNDFRKSVQDTDTFLNATNTQIDILLKTNFKEFYTNINSSLDECSTIVFNELEQISNASSMDDISNIARQFPSIRSDYELLKNSTNDLRIYASQLNDGVRRIKRALLDDLRNCVGEIEQCTALNNDIARLQTNVDFDKLPDINYQIKELDEIMENTNVDDILKGEQKLRQIQIDIQKAVKDNTEEAKRRILDAGRKLSSSADNITSHVDKLRNMISEVDTMHNGKQESALDMMQKYITVFDPYRQYVGLAICCILLMITIFVALGLICGICGKRPGGYGDDCCNKGSGSQFLLCGVMFMFFFTCIIAAATLAYFLVGTATQEAACKSLRQPTDSPFFHLIDQINLTRYGLNRNLSSIIDSCHKNETVYVVFDLQKQFDVNQVYKYFQDFDIEKTLNDLNKTTSQIDFHNFVLLNPEQLRTLKKISSSDFANVDFSKFLDELSANFTSVDLNLIKDELNAAIARVSAIAQTDSKAVKLERQLETAKVQLDFYERKVVQPMLATAEKVKVTAASLEKKLLLGHSSFKEAMDDLITKVQLAQNSLRDHGPNMIREAAYNFSQQIIGECKKYIGRVVNNTKDEVGKCGPLSNVYDAILTSSCDKVALQMNGFWFTLLCSMLVFLPTIVISVKLAILYQKQVPFSDYYVETEYLYAANDNIPLNSGRGGKDKRKKKTRKREDRTQLTPRTGNAELVPREIAGGSAHTDARYSDMAPKNWEEFPAGGPPQYQRAPTEYERPPPYYYPGTTTEQP</sequence>
<evidence type="ECO:0000256" key="9">
    <source>
        <dbReference type="SAM" id="Phobius"/>
    </source>
</evidence>
<dbReference type="PANTHER" id="PTHR22730">
    <property type="entry name" value="PROMININ PROM PROTEIN"/>
    <property type="match status" value="1"/>
</dbReference>
<evidence type="ECO:0000256" key="3">
    <source>
        <dbReference type="ARBA" id="ARBA00022692"/>
    </source>
</evidence>
<feature type="transmembrane region" description="Helical" evidence="9">
    <location>
        <begin position="130"/>
        <end position="163"/>
    </location>
</feature>
<dbReference type="Pfam" id="PF05478">
    <property type="entry name" value="Prominin"/>
    <property type="match status" value="1"/>
</dbReference>
<comment type="caution">
    <text evidence="10">The sequence shown here is derived from an EMBL/GenBank/DDBJ whole genome shotgun (WGS) entry which is preliminary data.</text>
</comment>
<dbReference type="Proteomes" id="UP001516400">
    <property type="component" value="Unassembled WGS sequence"/>
</dbReference>
<evidence type="ECO:0008006" key="12">
    <source>
        <dbReference type="Google" id="ProtNLM"/>
    </source>
</evidence>
<evidence type="ECO:0000256" key="1">
    <source>
        <dbReference type="ARBA" id="ARBA00004141"/>
    </source>
</evidence>
<feature type="region of interest" description="Disordered" evidence="8">
    <location>
        <begin position="876"/>
        <end position="965"/>
    </location>
</feature>
<feature type="transmembrane region" description="Helical" evidence="9">
    <location>
        <begin position="508"/>
        <end position="533"/>
    </location>
</feature>
<accession>A0ABD2N2V8</accession>